<dbReference type="AlphaFoldDB" id="A0A8J9X4T7"/>
<evidence type="ECO:0000313" key="1">
    <source>
        <dbReference type="EMBL" id="CAG9283457.1"/>
    </source>
</evidence>
<sequence length="397" mass="44271">MRKSTAQLAFSTVTFFSRGACFELSTCRSVAPYYSQIVTSWLDENSLPWTEVEGEQLSNRRIINVTGKQNNLRLHLLPSPTCPMNCASPNLTRDMTNRASKNDPIIHLHQDVWQAKEDIVKSRLLQRLGRIKRRIYARQTVARRIDNPTAVEFLQCHHLWAATRTKFAYGLYTKDDIGELVAVASFSSRRNVVRKGVNHRSHELIRFCSRRDETVIGGITKLIRAFAKDENPDDIVTVIDRDWGGGDGWHALGFQTVATLPSLIMAVKAGTRHHMVGAGIGCKSTSAFGRIGLPADTLQRLNTTSSAEAARSTLLESGHFPVYDAGVERLLLLVSHSSAAIEHGKDVCAKALWSDSQPSYTSRYYSSNCGITALLTDAEKEHKRTEPFKSERDLASI</sequence>
<name>A0A8J9X4T7_PHATR</name>
<gene>
    <name evidence="1" type="ORF">PTTT1_LOCUS22857</name>
</gene>
<protein>
    <submittedName>
        <fullName evidence="1">Uncharacterized protein</fullName>
    </submittedName>
</protein>
<dbReference type="Proteomes" id="UP000836788">
    <property type="component" value="Chromosome 19"/>
</dbReference>
<proteinExistence type="predicted"/>
<reference evidence="1" key="1">
    <citation type="submission" date="2022-02" db="EMBL/GenBank/DDBJ databases">
        <authorList>
            <person name="Giguere J D."/>
        </authorList>
    </citation>
    <scope>NUCLEOTIDE SEQUENCE</scope>
    <source>
        <strain evidence="1">CCAP 1055/1</strain>
    </source>
</reference>
<organism evidence="1">
    <name type="scientific">Phaeodactylum tricornutum</name>
    <name type="common">Diatom</name>
    <dbReference type="NCBI Taxonomy" id="2850"/>
    <lineage>
        <taxon>Eukaryota</taxon>
        <taxon>Sar</taxon>
        <taxon>Stramenopiles</taxon>
        <taxon>Ochrophyta</taxon>
        <taxon>Bacillariophyta</taxon>
        <taxon>Bacillariophyceae</taxon>
        <taxon>Bacillariophycidae</taxon>
        <taxon>Naviculales</taxon>
        <taxon>Phaeodactylaceae</taxon>
        <taxon>Phaeodactylum</taxon>
    </lineage>
</organism>
<dbReference type="EMBL" id="OU594960">
    <property type="protein sequence ID" value="CAG9283457.1"/>
    <property type="molecule type" value="Genomic_DNA"/>
</dbReference>
<accession>A0A8J9X4T7</accession>